<evidence type="ECO:0000256" key="8">
    <source>
        <dbReference type="ARBA" id="ARBA00022737"/>
    </source>
</evidence>
<evidence type="ECO:0000256" key="11">
    <source>
        <dbReference type="ARBA" id="ARBA00023298"/>
    </source>
</evidence>
<gene>
    <name evidence="13" type="primary">ILK_1</name>
    <name evidence="13" type="ORF">AVEN_115534_1</name>
</gene>
<dbReference type="InterPro" id="IPR036770">
    <property type="entry name" value="Ankyrin_rpt-contain_sf"/>
</dbReference>
<dbReference type="SMART" id="SM00248">
    <property type="entry name" value="ANK"/>
    <property type="match status" value="2"/>
</dbReference>
<dbReference type="GO" id="GO:0006887">
    <property type="term" value="P:exocytosis"/>
    <property type="evidence" value="ECO:0007669"/>
    <property type="project" value="UniProtKB-KW"/>
</dbReference>
<evidence type="ECO:0000256" key="3">
    <source>
        <dbReference type="ARBA" id="ARBA00022483"/>
    </source>
</evidence>
<evidence type="ECO:0000256" key="7">
    <source>
        <dbReference type="ARBA" id="ARBA00022699"/>
    </source>
</evidence>
<keyword evidence="13" id="KW-0808">Transferase</keyword>
<keyword evidence="13" id="KW-0418">Kinase</keyword>
<keyword evidence="11" id="KW-0472">Membrane</keyword>
<dbReference type="GO" id="GO:0044218">
    <property type="term" value="C:other organism cell membrane"/>
    <property type="evidence" value="ECO:0007669"/>
    <property type="project" value="UniProtKB-KW"/>
</dbReference>
<dbReference type="PROSITE" id="PS50297">
    <property type="entry name" value="ANK_REP_REGION"/>
    <property type="match status" value="1"/>
</dbReference>
<dbReference type="GO" id="GO:0007229">
    <property type="term" value="P:integrin-mediated signaling pathway"/>
    <property type="evidence" value="ECO:0007669"/>
    <property type="project" value="UniProtKB-KW"/>
</dbReference>
<keyword evidence="4" id="KW-0964">Secreted</keyword>
<keyword evidence="13" id="KW-0401">Integrin</keyword>
<keyword evidence="7" id="KW-0528">Neurotoxin</keyword>
<dbReference type="SUPFAM" id="SSF48403">
    <property type="entry name" value="Ankyrin repeat"/>
    <property type="match status" value="1"/>
</dbReference>
<keyword evidence="9" id="KW-0638">Presynaptic neurotoxin</keyword>
<evidence type="ECO:0000256" key="9">
    <source>
        <dbReference type="ARBA" id="ARBA00023028"/>
    </source>
</evidence>
<dbReference type="GO" id="GO:0090729">
    <property type="term" value="F:toxin activity"/>
    <property type="evidence" value="ECO:0007669"/>
    <property type="project" value="UniProtKB-KW"/>
</dbReference>
<name>A0A4Y2CIC2_ARAVE</name>
<keyword evidence="10 12" id="KW-0040">ANK repeat</keyword>
<dbReference type="PANTHER" id="PTHR24171">
    <property type="entry name" value="ANKYRIN REPEAT DOMAIN-CONTAINING PROTEIN 39-RELATED"/>
    <property type="match status" value="1"/>
</dbReference>
<evidence type="ECO:0000256" key="5">
    <source>
        <dbReference type="ARBA" id="ARBA00022537"/>
    </source>
</evidence>
<dbReference type="EMBL" id="BGPR01000199">
    <property type="protein sequence ID" value="GBM04162.1"/>
    <property type="molecule type" value="Genomic_DNA"/>
</dbReference>
<reference evidence="13 14" key="1">
    <citation type="journal article" date="2019" name="Sci. Rep.">
        <title>Orb-weaving spider Araneus ventricosus genome elucidates the spidroin gene catalogue.</title>
        <authorList>
            <person name="Kono N."/>
            <person name="Nakamura H."/>
            <person name="Ohtoshi R."/>
            <person name="Moran D.A.P."/>
            <person name="Shinohara A."/>
            <person name="Yoshida Y."/>
            <person name="Fujiwara M."/>
            <person name="Mori M."/>
            <person name="Tomita M."/>
            <person name="Arakawa K."/>
        </authorList>
    </citation>
    <scope>NUCLEOTIDE SEQUENCE [LARGE SCALE GENOMIC DNA]</scope>
</reference>
<keyword evidence="5" id="KW-1052">Target cell membrane</keyword>
<evidence type="ECO:0000313" key="14">
    <source>
        <dbReference type="Proteomes" id="UP000499080"/>
    </source>
</evidence>
<sequence length="117" mass="13386">MEDIFHWCREGNAFQVRVWLDDTEHDMNQGDDHGFSPLHWAAKEGRANIVEMLISRGSRINATNMGDDTALHLASAHGHRDIVHMESVVYKEYEIYYGFMVCSTNLHAVFETEKSSG</sequence>
<proteinExistence type="predicted"/>
<evidence type="ECO:0000256" key="12">
    <source>
        <dbReference type="PROSITE-ProRule" id="PRU00023"/>
    </source>
</evidence>
<protein>
    <submittedName>
        <fullName evidence="13">Integrin-linked protein kinase</fullName>
    </submittedName>
</protein>
<dbReference type="GO" id="GO:0016301">
    <property type="term" value="F:kinase activity"/>
    <property type="evidence" value="ECO:0007669"/>
    <property type="project" value="UniProtKB-KW"/>
</dbReference>
<evidence type="ECO:0000256" key="1">
    <source>
        <dbReference type="ARBA" id="ARBA00004175"/>
    </source>
</evidence>
<keyword evidence="8" id="KW-0677">Repeat</keyword>
<keyword evidence="6" id="KW-0800">Toxin</keyword>
<dbReference type="GO" id="GO:0005576">
    <property type="term" value="C:extracellular region"/>
    <property type="evidence" value="ECO:0007669"/>
    <property type="project" value="UniProtKB-SubCell"/>
</dbReference>
<evidence type="ECO:0000313" key="13">
    <source>
        <dbReference type="EMBL" id="GBM04162.1"/>
    </source>
</evidence>
<accession>A0A4Y2CIC2</accession>
<dbReference type="OrthoDB" id="6718656at2759"/>
<organism evidence="13 14">
    <name type="scientific">Araneus ventricosus</name>
    <name type="common">Orbweaver spider</name>
    <name type="synonym">Epeira ventricosa</name>
    <dbReference type="NCBI Taxonomy" id="182803"/>
    <lineage>
        <taxon>Eukaryota</taxon>
        <taxon>Metazoa</taxon>
        <taxon>Ecdysozoa</taxon>
        <taxon>Arthropoda</taxon>
        <taxon>Chelicerata</taxon>
        <taxon>Arachnida</taxon>
        <taxon>Araneae</taxon>
        <taxon>Araneomorphae</taxon>
        <taxon>Entelegynae</taxon>
        <taxon>Araneoidea</taxon>
        <taxon>Araneidae</taxon>
        <taxon>Araneus</taxon>
    </lineage>
</organism>
<dbReference type="InterPro" id="IPR002110">
    <property type="entry name" value="Ankyrin_rpt"/>
</dbReference>
<dbReference type="AlphaFoldDB" id="A0A4Y2CIC2"/>
<dbReference type="Pfam" id="PF12796">
    <property type="entry name" value="Ank_2"/>
    <property type="match status" value="1"/>
</dbReference>
<evidence type="ECO:0000256" key="10">
    <source>
        <dbReference type="ARBA" id="ARBA00023043"/>
    </source>
</evidence>
<comment type="caution">
    <text evidence="13">The sequence shown here is derived from an EMBL/GenBank/DDBJ whole genome shotgun (WGS) entry which is preliminary data.</text>
</comment>
<keyword evidence="14" id="KW-1185">Reference proteome</keyword>
<dbReference type="Proteomes" id="UP000499080">
    <property type="component" value="Unassembled WGS sequence"/>
</dbReference>
<dbReference type="PROSITE" id="PS50088">
    <property type="entry name" value="ANK_REPEAT"/>
    <property type="match status" value="1"/>
</dbReference>
<dbReference type="Gene3D" id="1.25.40.20">
    <property type="entry name" value="Ankyrin repeat-containing domain"/>
    <property type="match status" value="1"/>
</dbReference>
<keyword evidence="3" id="KW-0268">Exocytosis</keyword>
<evidence type="ECO:0000256" key="4">
    <source>
        <dbReference type="ARBA" id="ARBA00022525"/>
    </source>
</evidence>
<feature type="repeat" description="ANK" evidence="12">
    <location>
        <begin position="33"/>
        <end position="65"/>
    </location>
</feature>
<keyword evidence="11" id="KW-1053">Target membrane</keyword>
<comment type="subcellular location">
    <subcellularLocation>
        <location evidence="2">Secreted</location>
    </subcellularLocation>
    <subcellularLocation>
        <location evidence="1">Target cell membrane</location>
    </subcellularLocation>
</comment>
<evidence type="ECO:0000256" key="2">
    <source>
        <dbReference type="ARBA" id="ARBA00004613"/>
    </source>
</evidence>
<dbReference type="GO" id="GO:0044231">
    <property type="term" value="C:host cell presynaptic membrane"/>
    <property type="evidence" value="ECO:0007669"/>
    <property type="project" value="UniProtKB-KW"/>
</dbReference>
<evidence type="ECO:0000256" key="6">
    <source>
        <dbReference type="ARBA" id="ARBA00022656"/>
    </source>
</evidence>